<feature type="transmembrane region" description="Helical" evidence="1">
    <location>
        <begin position="67"/>
        <end position="85"/>
    </location>
</feature>
<keyword evidence="1" id="KW-0472">Membrane</keyword>
<feature type="transmembrane region" description="Helical" evidence="1">
    <location>
        <begin position="158"/>
        <end position="182"/>
    </location>
</feature>
<organism evidence="3 4">
    <name type="scientific">Zarconia navalis LEGE 11467</name>
    <dbReference type="NCBI Taxonomy" id="1828826"/>
    <lineage>
        <taxon>Bacteria</taxon>
        <taxon>Bacillati</taxon>
        <taxon>Cyanobacteriota</taxon>
        <taxon>Cyanophyceae</taxon>
        <taxon>Oscillatoriophycideae</taxon>
        <taxon>Oscillatoriales</taxon>
        <taxon>Oscillatoriales incertae sedis</taxon>
        <taxon>Zarconia</taxon>
        <taxon>Zarconia navalis</taxon>
    </lineage>
</organism>
<feature type="domain" description="DUF8201" evidence="2">
    <location>
        <begin position="3"/>
        <end position="125"/>
    </location>
</feature>
<keyword evidence="1" id="KW-0812">Transmembrane</keyword>
<comment type="caution">
    <text evidence="3">The sequence shown here is derived from an EMBL/GenBank/DDBJ whole genome shotgun (WGS) entry which is preliminary data.</text>
</comment>
<gene>
    <name evidence="3" type="ORF">IQ235_16150</name>
</gene>
<dbReference type="Proteomes" id="UP000621799">
    <property type="component" value="Unassembled WGS sequence"/>
</dbReference>
<sequence length="255" mass="29149">YGTIVSGCPLFPSELFCLDLPWRVTEQRSKGTAEEVRFWWKYAEDNSSWLPDFLVTFWAWFVESKKSQLMIILFALSVPMTWRILSVSERHRRWEYTCAIALGFAGMIFILTQSPLIRFGLGYFILIPSLWSARCVLPQIQTSPQTSRGFFSRHLLKLGQYLTATQTMVLLPTLFAVAAIALCDPRHLGDRLFLPPHLPRVELERDTNNGIEYVRPVDSIQCWASELPCTHYALNSDIVLREPASGIGVGFKLTD</sequence>
<protein>
    <recommendedName>
        <fullName evidence="2">DUF8201 domain-containing protein</fullName>
    </recommendedName>
</protein>
<evidence type="ECO:0000313" key="3">
    <source>
        <dbReference type="EMBL" id="MBE9042311.1"/>
    </source>
</evidence>
<feature type="non-terminal residue" evidence="3">
    <location>
        <position position="1"/>
    </location>
</feature>
<dbReference type="InterPro" id="IPR058514">
    <property type="entry name" value="DUF8201"/>
</dbReference>
<dbReference type="AlphaFoldDB" id="A0A928ZB52"/>
<evidence type="ECO:0000256" key="1">
    <source>
        <dbReference type="SAM" id="Phobius"/>
    </source>
</evidence>
<keyword evidence="4" id="KW-1185">Reference proteome</keyword>
<dbReference type="EMBL" id="JADEXN010000334">
    <property type="protein sequence ID" value="MBE9042311.1"/>
    <property type="molecule type" value="Genomic_DNA"/>
</dbReference>
<dbReference type="RefSeq" id="WP_264322477.1">
    <property type="nucleotide sequence ID" value="NZ_JADEXN010000334.1"/>
</dbReference>
<evidence type="ECO:0000259" key="2">
    <source>
        <dbReference type="Pfam" id="PF26626"/>
    </source>
</evidence>
<evidence type="ECO:0000313" key="4">
    <source>
        <dbReference type="Proteomes" id="UP000621799"/>
    </source>
</evidence>
<keyword evidence="1" id="KW-1133">Transmembrane helix</keyword>
<feature type="transmembrane region" description="Helical" evidence="1">
    <location>
        <begin position="94"/>
        <end position="111"/>
    </location>
</feature>
<dbReference type="Pfam" id="PF26626">
    <property type="entry name" value="DUF8201"/>
    <property type="match status" value="1"/>
</dbReference>
<accession>A0A928ZB52</accession>
<proteinExistence type="predicted"/>
<name>A0A928ZB52_9CYAN</name>
<reference evidence="3" key="1">
    <citation type="submission" date="2020-10" db="EMBL/GenBank/DDBJ databases">
        <authorList>
            <person name="Castelo-Branco R."/>
            <person name="Eusebio N."/>
            <person name="Adriana R."/>
            <person name="Vieira A."/>
            <person name="Brugerolle De Fraissinette N."/>
            <person name="Rezende De Castro R."/>
            <person name="Schneider M.P."/>
            <person name="Vasconcelos V."/>
            <person name="Leao P.N."/>
        </authorList>
    </citation>
    <scope>NUCLEOTIDE SEQUENCE</scope>
    <source>
        <strain evidence="3">LEGE 11467</strain>
    </source>
</reference>